<dbReference type="PANTHER" id="PTHR45629:SF7">
    <property type="entry name" value="DNA EXCISION REPAIR PROTEIN ERCC-6-RELATED"/>
    <property type="match status" value="1"/>
</dbReference>
<dbReference type="SMART" id="SM00490">
    <property type="entry name" value="HELICc"/>
    <property type="match status" value="1"/>
</dbReference>
<dbReference type="PROSITE" id="PS51192">
    <property type="entry name" value="HELICASE_ATP_BIND_1"/>
    <property type="match status" value="1"/>
</dbReference>
<feature type="region of interest" description="Disordered" evidence="2">
    <location>
        <begin position="55"/>
        <end position="117"/>
    </location>
</feature>
<dbReference type="Pfam" id="PF00271">
    <property type="entry name" value="Helicase_C"/>
    <property type="match status" value="1"/>
</dbReference>
<name>A0A813F4S7_POLGL</name>
<dbReference type="InterPro" id="IPR050496">
    <property type="entry name" value="SNF2_RAD54_helicase_repair"/>
</dbReference>
<dbReference type="Pfam" id="PF00176">
    <property type="entry name" value="SNF2-rel_dom"/>
    <property type="match status" value="1"/>
</dbReference>
<dbReference type="EMBL" id="CAJNNV010022578">
    <property type="protein sequence ID" value="CAE8608213.1"/>
    <property type="molecule type" value="Genomic_DNA"/>
</dbReference>
<feature type="region of interest" description="Disordered" evidence="2">
    <location>
        <begin position="854"/>
        <end position="875"/>
    </location>
</feature>
<evidence type="ECO:0000259" key="4">
    <source>
        <dbReference type="PROSITE" id="PS51194"/>
    </source>
</evidence>
<dbReference type="PROSITE" id="PS51194">
    <property type="entry name" value="HELICASE_CTER"/>
    <property type="match status" value="1"/>
</dbReference>
<protein>
    <submittedName>
        <fullName evidence="5">Uncharacterized protein</fullName>
    </submittedName>
</protein>
<feature type="region of interest" description="Disordered" evidence="2">
    <location>
        <begin position="17"/>
        <end position="41"/>
    </location>
</feature>
<dbReference type="CDD" id="cd18793">
    <property type="entry name" value="SF2_C_SNF"/>
    <property type="match status" value="1"/>
</dbReference>
<feature type="compositionally biased region" description="Polar residues" evidence="2">
    <location>
        <begin position="854"/>
        <end position="865"/>
    </location>
</feature>
<evidence type="ECO:0000313" key="5">
    <source>
        <dbReference type="EMBL" id="CAE8608213.1"/>
    </source>
</evidence>
<dbReference type="Proteomes" id="UP000654075">
    <property type="component" value="Unassembled WGS sequence"/>
</dbReference>
<dbReference type="GO" id="GO:0005524">
    <property type="term" value="F:ATP binding"/>
    <property type="evidence" value="ECO:0007669"/>
    <property type="project" value="InterPro"/>
</dbReference>
<dbReference type="SUPFAM" id="SSF52540">
    <property type="entry name" value="P-loop containing nucleoside triphosphate hydrolases"/>
    <property type="match status" value="2"/>
</dbReference>
<dbReference type="InterPro" id="IPR014001">
    <property type="entry name" value="Helicase_ATP-bd"/>
</dbReference>
<proteinExistence type="predicted"/>
<reference evidence="5" key="1">
    <citation type="submission" date="2021-02" db="EMBL/GenBank/DDBJ databases">
        <authorList>
            <person name="Dougan E. K."/>
            <person name="Rhodes N."/>
            <person name="Thang M."/>
            <person name="Chan C."/>
        </authorList>
    </citation>
    <scope>NUCLEOTIDE SEQUENCE</scope>
</reference>
<sequence length="980" mass="106102">MGDRPVAVREAWKAIFDDSSSEEVDPISDPAGASSASKRVDTKHTLEALRTVRSPFSCPAPTSTLQNSALTIGTSSSSAREGSFARNGESEPRHKGTRTKCGALGFLEPNSESDTEAAALEHRSCPAAVCAVSGGGPDPATGAQQEAADSSSVERPSAKIQPVGGPSHRCNSEDVSNDLDDEAASRHVVACGMRIRTLGQVCLASFPGPDDGLAARWSQGPLPIPRGGQLPESIAACLREYQREGVCWLYNKLFVECQGCLLTDEMGLGKTVQVACCLAAALYSKQTGVTASPAVAEAAGPPGPVLILCPPSLVQNWARELRRWGPFAVEVLAPSVAGAGSSAAGTSSRLRALQRVEAGIADVVVASRGLLIRPEGVESVSEGGAATDVLLSRRWGCVVIDEVHQAKNPRGQLHKAIVALKSSRKLGLTGTPLQNSLSDVWSLLRAVGAEEGWDLGAFESHFSRPIALGQKRKASAKDLAVREDALKEFHELLARSCLRRTKDGVALMLPGKNDRVVPCPLSTVQRAAYQNLLASADFQLALGKRQLCVCGAGRPCLCGTGPVWRYVHQRQAEQKGLEDEWAAADSCVCRGRSSPKCITLSLIVILQRLTNHLELLKPDTDNPKDADRNHYVMMRDLCDMAFAGIDHNLCSQRRVANRLQLGDPEACGKMQVLLPLLRHWRRREQKVLIFSRSTKLLDILEACFWQQGMSPQVLRLDGTTATGHRQRLVDEFNTSPTRAIFLISTRAGGVGLNLTSASVVVIFDPDWNPFSDLQAQDRSFRIGQTRVVEVYRLLGAGTIEEQVYVRQVWKQSLAAAAIDGTRSKRRLEDHSSGLKSLFELHESSMLPHLMSEAFTKSGSGSSAQQKEVEAKSLTPEVPEVFHDLRSTLPVEASEATRPSVWQPCLDSDGEDEGANDADREQEHEQAVEGKLQESGRPEEGSSQALAELHAMFDQVDHSKVVRNDTQENMFLMDLLEQDAL</sequence>
<keyword evidence="7" id="KW-1185">Reference proteome</keyword>
<dbReference type="InterPro" id="IPR049730">
    <property type="entry name" value="SNF2/RAD54-like_C"/>
</dbReference>
<dbReference type="EMBL" id="CAJNNW010034144">
    <property type="protein sequence ID" value="CAE8721756.1"/>
    <property type="molecule type" value="Genomic_DNA"/>
</dbReference>
<dbReference type="AlphaFoldDB" id="A0A813F4S7"/>
<dbReference type="SMART" id="SM00487">
    <property type="entry name" value="DEXDc"/>
    <property type="match status" value="1"/>
</dbReference>
<evidence type="ECO:0000313" key="7">
    <source>
        <dbReference type="Proteomes" id="UP000654075"/>
    </source>
</evidence>
<dbReference type="GO" id="GO:0016787">
    <property type="term" value="F:hydrolase activity"/>
    <property type="evidence" value="ECO:0007669"/>
    <property type="project" value="UniProtKB-KW"/>
</dbReference>
<feature type="compositionally biased region" description="Polar residues" evidence="2">
    <location>
        <begin position="142"/>
        <end position="154"/>
    </location>
</feature>
<dbReference type="InterPro" id="IPR038718">
    <property type="entry name" value="SNF2-like_sf"/>
</dbReference>
<feature type="compositionally biased region" description="Polar residues" evidence="2">
    <location>
        <begin position="60"/>
        <end position="80"/>
    </location>
</feature>
<gene>
    <name evidence="5" type="ORF">PGLA1383_LOCUS26087</name>
    <name evidence="6" type="ORF">PGLA2088_LOCUS42118</name>
</gene>
<dbReference type="Proteomes" id="UP000626109">
    <property type="component" value="Unassembled WGS sequence"/>
</dbReference>
<organism evidence="5 7">
    <name type="scientific">Polarella glacialis</name>
    <name type="common">Dinoflagellate</name>
    <dbReference type="NCBI Taxonomy" id="89957"/>
    <lineage>
        <taxon>Eukaryota</taxon>
        <taxon>Sar</taxon>
        <taxon>Alveolata</taxon>
        <taxon>Dinophyceae</taxon>
        <taxon>Suessiales</taxon>
        <taxon>Suessiaceae</taxon>
        <taxon>Polarella</taxon>
    </lineage>
</organism>
<accession>A0A813F4S7</accession>
<feature type="domain" description="Helicase ATP-binding" evidence="3">
    <location>
        <begin position="251"/>
        <end position="450"/>
    </location>
</feature>
<feature type="region of interest" description="Disordered" evidence="2">
    <location>
        <begin position="890"/>
        <end position="944"/>
    </location>
</feature>
<dbReference type="Gene3D" id="3.40.50.300">
    <property type="entry name" value="P-loop containing nucleotide triphosphate hydrolases"/>
    <property type="match status" value="1"/>
</dbReference>
<dbReference type="InterPro" id="IPR001650">
    <property type="entry name" value="Helicase_C-like"/>
</dbReference>
<evidence type="ECO:0000256" key="2">
    <source>
        <dbReference type="SAM" id="MobiDB-lite"/>
    </source>
</evidence>
<feature type="region of interest" description="Disordered" evidence="2">
    <location>
        <begin position="136"/>
        <end position="176"/>
    </location>
</feature>
<feature type="compositionally biased region" description="Basic and acidic residues" evidence="2">
    <location>
        <begin position="916"/>
        <end position="939"/>
    </location>
</feature>
<evidence type="ECO:0000313" key="6">
    <source>
        <dbReference type="EMBL" id="CAE8721756.1"/>
    </source>
</evidence>
<dbReference type="Gene3D" id="3.40.50.10810">
    <property type="entry name" value="Tandem AAA-ATPase domain"/>
    <property type="match status" value="1"/>
</dbReference>
<dbReference type="OrthoDB" id="448448at2759"/>
<dbReference type="OMA" id="ILEACFW"/>
<comment type="caution">
    <text evidence="5">The sequence shown here is derived from an EMBL/GenBank/DDBJ whole genome shotgun (WGS) entry which is preliminary data.</text>
</comment>
<evidence type="ECO:0000256" key="1">
    <source>
        <dbReference type="ARBA" id="ARBA00022801"/>
    </source>
</evidence>
<dbReference type="InterPro" id="IPR027417">
    <property type="entry name" value="P-loop_NTPase"/>
</dbReference>
<keyword evidence="1" id="KW-0378">Hydrolase</keyword>
<feature type="domain" description="Helicase C-terminal" evidence="4">
    <location>
        <begin position="672"/>
        <end position="831"/>
    </location>
</feature>
<dbReference type="PANTHER" id="PTHR45629">
    <property type="entry name" value="SNF2/RAD54 FAMILY MEMBER"/>
    <property type="match status" value="1"/>
</dbReference>
<dbReference type="InterPro" id="IPR000330">
    <property type="entry name" value="SNF2_N"/>
</dbReference>
<evidence type="ECO:0000259" key="3">
    <source>
        <dbReference type="PROSITE" id="PS51192"/>
    </source>
</evidence>